<dbReference type="InterPro" id="IPR036527">
    <property type="entry name" value="SCP2_sterol-bd_dom_sf"/>
</dbReference>
<dbReference type="SUPFAM" id="SSF55718">
    <property type="entry name" value="SCP-like"/>
    <property type="match status" value="2"/>
</dbReference>
<dbReference type="PANTHER" id="PTHR10094:SF25">
    <property type="entry name" value="SCP2 STEROL-BINDING DOMAIN-CONTAINING PROTEIN 1"/>
    <property type="match status" value="1"/>
</dbReference>
<dbReference type="Pfam" id="PF02036">
    <property type="entry name" value="SCP2"/>
    <property type="match status" value="2"/>
</dbReference>
<sequence>MTNTEGSKLAVGEEGSGTNEKIKLQSDAFFNELAKRVSLKQVLPSEVGVILHLSVLKDNQMAARWTLDLKNGSVYRGLPKDVVADYTVTIEDDDLVRIITEKLDGEKAFTSGQIKISGDVQAIQSLQELWKNQQLDTKGSNNNTSYSAKPLLGLKSELVFNVIKTVLQKEHGISDQMKVTFHWKITKKGKIAKEWTLDLKSGPFGQLYDGPPKNGQYGCQLMIDDDDMISLIQGKLNAQRVEFLG</sequence>
<dbReference type="InterPro" id="IPR003033">
    <property type="entry name" value="SCP2_sterol-bd_dom"/>
</dbReference>
<evidence type="ECO:0000313" key="2">
    <source>
        <dbReference type="Proteomes" id="UP000694941"/>
    </source>
</evidence>
<name>A0ABM1S2T7_LIMPO</name>
<proteinExistence type="predicted"/>
<feature type="domain" description="SCP2" evidence="1">
    <location>
        <begin position="48"/>
        <end position="129"/>
    </location>
</feature>
<evidence type="ECO:0000259" key="1">
    <source>
        <dbReference type="Pfam" id="PF02036"/>
    </source>
</evidence>
<accession>A0ABM1S2T7</accession>
<keyword evidence="2" id="KW-1185">Reference proteome</keyword>
<reference evidence="3" key="1">
    <citation type="submission" date="2025-08" db="UniProtKB">
        <authorList>
            <consortium name="RefSeq"/>
        </authorList>
    </citation>
    <scope>IDENTIFICATION</scope>
    <source>
        <tissue evidence="3">Muscle</tissue>
    </source>
</reference>
<dbReference type="Gene3D" id="3.30.1050.10">
    <property type="entry name" value="SCP2 sterol-binding domain"/>
    <property type="match status" value="2"/>
</dbReference>
<dbReference type="PANTHER" id="PTHR10094">
    <property type="entry name" value="STEROL CARRIER PROTEIN 2 SCP-2 FAMILY PROTEIN"/>
    <property type="match status" value="1"/>
</dbReference>
<evidence type="ECO:0000313" key="3">
    <source>
        <dbReference type="RefSeq" id="XP_022237942.1"/>
    </source>
</evidence>
<gene>
    <name evidence="3" type="primary">LOC111085086</name>
</gene>
<dbReference type="Proteomes" id="UP000694941">
    <property type="component" value="Unplaced"/>
</dbReference>
<dbReference type="RefSeq" id="XP_022237942.1">
    <property type="nucleotide sequence ID" value="XM_022382234.1"/>
</dbReference>
<protein>
    <submittedName>
        <fullName evidence="3">Uncharacterized protein LOC111085086</fullName>
    </submittedName>
</protein>
<dbReference type="GeneID" id="111085086"/>
<feature type="domain" description="SCP2" evidence="1">
    <location>
        <begin position="177"/>
        <end position="240"/>
    </location>
</feature>
<organism evidence="2 3">
    <name type="scientific">Limulus polyphemus</name>
    <name type="common">Atlantic horseshoe crab</name>
    <dbReference type="NCBI Taxonomy" id="6850"/>
    <lineage>
        <taxon>Eukaryota</taxon>
        <taxon>Metazoa</taxon>
        <taxon>Ecdysozoa</taxon>
        <taxon>Arthropoda</taxon>
        <taxon>Chelicerata</taxon>
        <taxon>Merostomata</taxon>
        <taxon>Xiphosura</taxon>
        <taxon>Limulidae</taxon>
        <taxon>Limulus</taxon>
    </lineage>
</organism>